<dbReference type="InterPro" id="IPR011989">
    <property type="entry name" value="ARM-like"/>
</dbReference>
<reference evidence="5" key="3">
    <citation type="submission" date="2025-09" db="UniProtKB">
        <authorList>
            <consortium name="Ensembl"/>
        </authorList>
    </citation>
    <scope>IDENTIFICATION</scope>
</reference>
<name>A0A8C9R6A8_SCLFO</name>
<dbReference type="GeneTree" id="ENSGT00390000013347"/>
<evidence type="ECO:0000259" key="4">
    <source>
        <dbReference type="Pfam" id="PF05004"/>
    </source>
</evidence>
<evidence type="ECO:0000256" key="2">
    <source>
        <dbReference type="SAM" id="MobiDB-lite"/>
    </source>
</evidence>
<feature type="compositionally biased region" description="Basic residues" evidence="2">
    <location>
        <begin position="1"/>
        <end position="12"/>
    </location>
</feature>
<feature type="region of interest" description="Disordered" evidence="2">
    <location>
        <begin position="34"/>
        <end position="53"/>
    </location>
</feature>
<keyword evidence="6" id="KW-1185">Reference proteome</keyword>
<dbReference type="InterPro" id="IPR039777">
    <property type="entry name" value="IFRD"/>
</dbReference>
<sequence length="417" mass="47023">MPRSKKRSKRGGQHVAVQPFSDEDVSVETLSHCSSFSDGASVPDEGETGDDATQEDLHYKLQEYIDGTMDKSAKTRQSALDSLKTALATKILYDFILERRMTITDGIERCLKKGKGDEQRAAASLACLLCIQLGSGLESEELFKSLKPIFRNILTDGTANVQARQAVRLSSPLSYSSAITVCCQLLFMVLDCVSAFLQSLSPQTTVLHTQALLAWALLLTICSGTEVRRLLNKHLPKLPSLLECDDVNMRIAAGETIALLFELARDLDAEFEYENLGMLCAMLSSLATDCNKHRAKTDKRKQRSVFRDVLRAVEEGDFQTETIRFGTERMYINSWVRKRMYDTFREYVGSGMNYHLQANEFIRDVFQLGPPLMVDSAALKAMKFSRFERHLYNAAVFKARTKARNKFRDKRIDVGEF</sequence>
<dbReference type="SUPFAM" id="SSF48371">
    <property type="entry name" value="ARM repeat"/>
    <property type="match status" value="1"/>
</dbReference>
<feature type="domain" description="Interferon-related developmental regulator N-terminal" evidence="4">
    <location>
        <begin position="29"/>
        <end position="314"/>
    </location>
</feature>
<gene>
    <name evidence="5" type="primary">IFRD1</name>
    <name evidence="5" type="synonym">ifrd1</name>
</gene>
<dbReference type="InterPro" id="IPR016024">
    <property type="entry name" value="ARM-type_fold"/>
</dbReference>
<evidence type="ECO:0000313" key="5">
    <source>
        <dbReference type="Ensembl" id="ENSSFOP00015006258.2"/>
    </source>
</evidence>
<evidence type="ECO:0000256" key="1">
    <source>
        <dbReference type="ARBA" id="ARBA00008828"/>
    </source>
</evidence>
<protein>
    <submittedName>
        <fullName evidence="5">Interferon-related developmental regulator 1</fullName>
    </submittedName>
</protein>
<dbReference type="GO" id="GO:0005634">
    <property type="term" value="C:nucleus"/>
    <property type="evidence" value="ECO:0007669"/>
    <property type="project" value="TreeGrafter"/>
</dbReference>
<dbReference type="PANTHER" id="PTHR12354:SF6">
    <property type="entry name" value="INTERFERON-RELATED DEVELOPMENTAL REGULATOR 1"/>
    <property type="match status" value="1"/>
</dbReference>
<dbReference type="OrthoDB" id="686784at2759"/>
<organism evidence="5 6">
    <name type="scientific">Scleropages formosus</name>
    <name type="common">Asian bonytongue</name>
    <name type="synonym">Osteoglossum formosum</name>
    <dbReference type="NCBI Taxonomy" id="113540"/>
    <lineage>
        <taxon>Eukaryota</taxon>
        <taxon>Metazoa</taxon>
        <taxon>Chordata</taxon>
        <taxon>Craniata</taxon>
        <taxon>Vertebrata</taxon>
        <taxon>Euteleostomi</taxon>
        <taxon>Actinopterygii</taxon>
        <taxon>Neopterygii</taxon>
        <taxon>Teleostei</taxon>
        <taxon>Osteoglossocephala</taxon>
        <taxon>Osteoglossomorpha</taxon>
        <taxon>Osteoglossiformes</taxon>
        <taxon>Osteoglossidae</taxon>
        <taxon>Scleropages</taxon>
    </lineage>
</organism>
<dbReference type="Ensembl" id="ENSSFOT00015006357.2">
    <property type="protein sequence ID" value="ENSSFOP00015006258.2"/>
    <property type="gene ID" value="ENSSFOG00015004065.2"/>
</dbReference>
<accession>A0A8C9R6A8</accession>
<dbReference type="Gene3D" id="1.25.10.10">
    <property type="entry name" value="Leucine-rich Repeat Variant"/>
    <property type="match status" value="1"/>
</dbReference>
<dbReference type="Proteomes" id="UP000694397">
    <property type="component" value="Chromosome 2"/>
</dbReference>
<dbReference type="Pfam" id="PF05004">
    <property type="entry name" value="IFRD"/>
    <property type="match status" value="1"/>
</dbReference>
<evidence type="ECO:0000259" key="3">
    <source>
        <dbReference type="Pfam" id="PF04836"/>
    </source>
</evidence>
<reference evidence="5" key="2">
    <citation type="submission" date="2025-08" db="UniProtKB">
        <authorList>
            <consortium name="Ensembl"/>
        </authorList>
    </citation>
    <scope>IDENTIFICATION</scope>
</reference>
<feature type="domain" description="Interferon-related developmental regulator C-terminal" evidence="3">
    <location>
        <begin position="359"/>
        <end position="411"/>
    </location>
</feature>
<reference evidence="5 6" key="1">
    <citation type="submission" date="2019-04" db="EMBL/GenBank/DDBJ databases">
        <authorList>
            <consortium name="Wellcome Sanger Institute Data Sharing"/>
        </authorList>
    </citation>
    <scope>NUCLEOTIDE SEQUENCE [LARGE SCALE GENOMIC DNA]</scope>
</reference>
<feature type="compositionally biased region" description="Acidic residues" evidence="2">
    <location>
        <begin position="44"/>
        <end position="53"/>
    </location>
</feature>
<dbReference type="InterPro" id="IPR007701">
    <property type="entry name" value="Interferon-rel_develop_reg_N"/>
</dbReference>
<dbReference type="Pfam" id="PF04836">
    <property type="entry name" value="IFRD_C"/>
    <property type="match status" value="1"/>
</dbReference>
<comment type="similarity">
    <text evidence="1">Belongs to the IFRD family.</text>
</comment>
<dbReference type="AlphaFoldDB" id="A0A8C9R6A8"/>
<dbReference type="InterPro" id="IPR006921">
    <property type="entry name" value="Interferon-rel_develop_reg_C"/>
</dbReference>
<proteinExistence type="inferred from homology"/>
<evidence type="ECO:0000313" key="6">
    <source>
        <dbReference type="Proteomes" id="UP000694397"/>
    </source>
</evidence>
<dbReference type="PANTHER" id="PTHR12354">
    <property type="entry name" value="INTERFERON-RELATED DEVELOPMENTAL REGULATOR"/>
    <property type="match status" value="1"/>
</dbReference>
<feature type="region of interest" description="Disordered" evidence="2">
    <location>
        <begin position="1"/>
        <end position="21"/>
    </location>
</feature>